<dbReference type="EMBL" id="JANPWB010000006">
    <property type="protein sequence ID" value="KAJ1176102.1"/>
    <property type="molecule type" value="Genomic_DNA"/>
</dbReference>
<organism evidence="2 3">
    <name type="scientific">Pleurodeles waltl</name>
    <name type="common">Iberian ribbed newt</name>
    <dbReference type="NCBI Taxonomy" id="8319"/>
    <lineage>
        <taxon>Eukaryota</taxon>
        <taxon>Metazoa</taxon>
        <taxon>Chordata</taxon>
        <taxon>Craniata</taxon>
        <taxon>Vertebrata</taxon>
        <taxon>Euteleostomi</taxon>
        <taxon>Amphibia</taxon>
        <taxon>Batrachia</taxon>
        <taxon>Caudata</taxon>
        <taxon>Salamandroidea</taxon>
        <taxon>Salamandridae</taxon>
        <taxon>Pleurodelinae</taxon>
        <taxon>Pleurodeles</taxon>
    </lineage>
</organism>
<protein>
    <submittedName>
        <fullName evidence="2">Uncharacterized protein</fullName>
    </submittedName>
</protein>
<gene>
    <name evidence="2" type="ORF">NDU88_001385</name>
</gene>
<evidence type="ECO:0000313" key="2">
    <source>
        <dbReference type="EMBL" id="KAJ1176102.1"/>
    </source>
</evidence>
<dbReference type="AlphaFoldDB" id="A0AAV7TJY0"/>
<dbReference type="Proteomes" id="UP001066276">
    <property type="component" value="Chromosome 3_2"/>
</dbReference>
<keyword evidence="3" id="KW-1185">Reference proteome</keyword>
<sequence>MAVKRAVREAGVQYSLLFPARLRVMQEGHGTFFQTLEEAWEWLEANNVGGGSKTPLREHREQWRRKARKRRSGSRPRIQPTPEQRDHDK</sequence>
<comment type="caution">
    <text evidence="2">The sequence shown here is derived from an EMBL/GenBank/DDBJ whole genome shotgun (WGS) entry which is preliminary data.</text>
</comment>
<evidence type="ECO:0000256" key="1">
    <source>
        <dbReference type="SAM" id="MobiDB-lite"/>
    </source>
</evidence>
<name>A0AAV7TJY0_PLEWA</name>
<reference evidence="2" key="1">
    <citation type="journal article" date="2022" name="bioRxiv">
        <title>Sequencing and chromosome-scale assembly of the giantPleurodeles waltlgenome.</title>
        <authorList>
            <person name="Brown T."/>
            <person name="Elewa A."/>
            <person name="Iarovenko S."/>
            <person name="Subramanian E."/>
            <person name="Araus A.J."/>
            <person name="Petzold A."/>
            <person name="Susuki M."/>
            <person name="Suzuki K.-i.T."/>
            <person name="Hayashi T."/>
            <person name="Toyoda A."/>
            <person name="Oliveira C."/>
            <person name="Osipova E."/>
            <person name="Leigh N.D."/>
            <person name="Simon A."/>
            <person name="Yun M.H."/>
        </authorList>
    </citation>
    <scope>NUCLEOTIDE SEQUENCE</scope>
    <source>
        <strain evidence="2">20211129_DDA</strain>
        <tissue evidence="2">Liver</tissue>
    </source>
</reference>
<feature type="compositionally biased region" description="Basic residues" evidence="1">
    <location>
        <begin position="62"/>
        <end position="74"/>
    </location>
</feature>
<accession>A0AAV7TJY0</accession>
<dbReference type="InterPro" id="IPR042566">
    <property type="entry name" value="L1_C"/>
</dbReference>
<dbReference type="Gene3D" id="3.30.250.20">
    <property type="entry name" value="L1 transposable element, C-terminal domain"/>
    <property type="match status" value="1"/>
</dbReference>
<feature type="region of interest" description="Disordered" evidence="1">
    <location>
        <begin position="47"/>
        <end position="89"/>
    </location>
</feature>
<evidence type="ECO:0000313" key="3">
    <source>
        <dbReference type="Proteomes" id="UP001066276"/>
    </source>
</evidence>
<proteinExistence type="predicted"/>